<accession>A0A0M6XVC3</accession>
<protein>
    <submittedName>
        <fullName evidence="1">Phosphoglycolate phosphatase</fullName>
    </submittedName>
</protein>
<dbReference type="SFLD" id="SFLDS00003">
    <property type="entry name" value="Haloacid_Dehalogenase"/>
    <property type="match status" value="1"/>
</dbReference>
<dbReference type="NCBIfam" id="TIGR01509">
    <property type="entry name" value="HAD-SF-IA-v3"/>
    <property type="match status" value="1"/>
</dbReference>
<evidence type="ECO:0000313" key="2">
    <source>
        <dbReference type="Proteomes" id="UP000048926"/>
    </source>
</evidence>
<proteinExistence type="predicted"/>
<dbReference type="PRINTS" id="PR00413">
    <property type="entry name" value="HADHALOGNASE"/>
</dbReference>
<dbReference type="Gene3D" id="3.40.50.1000">
    <property type="entry name" value="HAD superfamily/HAD-like"/>
    <property type="match status" value="1"/>
</dbReference>
<evidence type="ECO:0000313" key="1">
    <source>
        <dbReference type="EMBL" id="CTQ41765.1"/>
    </source>
</evidence>
<dbReference type="AlphaFoldDB" id="A0A0M6XVC3"/>
<sequence>MRSDISVIAWDFDGVLNRNVVDGRFIWADTLESDLGIALDAFERGVFDASFLQVISGKRDIKTHLQDWLDRSGYLLDAGELLDYWFAKDDLRDPFTCSLLEHLTSHDVVQVIATNNEDRRSSYIEHQSGFGSLVSRIFSSGRIKSAKPDTAFFAHVSDTLKVAPSEILLIDDSATNVRVAKALGWKGFHFTEETRLELASFLEL</sequence>
<dbReference type="EMBL" id="CXST01000001">
    <property type="protein sequence ID" value="CTQ41765.1"/>
    <property type="molecule type" value="Genomic_DNA"/>
</dbReference>
<dbReference type="InterPro" id="IPR006439">
    <property type="entry name" value="HAD-SF_hydro_IA"/>
</dbReference>
<name>A0A0M6XVC3_9HYPH</name>
<dbReference type="InterPro" id="IPR023214">
    <property type="entry name" value="HAD_sf"/>
</dbReference>
<dbReference type="PANTHER" id="PTHR43611:SF3">
    <property type="entry name" value="FLAVIN MONONUCLEOTIDE HYDROLASE 1, CHLOROPLATIC"/>
    <property type="match status" value="1"/>
</dbReference>
<reference evidence="2" key="1">
    <citation type="submission" date="2015-07" db="EMBL/GenBank/DDBJ databases">
        <authorList>
            <person name="Rodrigo-Torres Lidia"/>
            <person name="Arahal R.David."/>
        </authorList>
    </citation>
    <scope>NUCLEOTIDE SEQUENCE [LARGE SCALE GENOMIC DNA]</scope>
    <source>
        <strain evidence="2">CECT 4801</strain>
    </source>
</reference>
<dbReference type="SFLD" id="SFLDG01129">
    <property type="entry name" value="C1.5:_HAD__Beta-PGM__Phosphata"/>
    <property type="match status" value="1"/>
</dbReference>
<dbReference type="Pfam" id="PF00702">
    <property type="entry name" value="Hydrolase"/>
    <property type="match status" value="1"/>
</dbReference>
<gene>
    <name evidence="1" type="ORF">LAL4801_00185</name>
</gene>
<dbReference type="OrthoDB" id="9807742at2"/>
<organism evidence="1 2">
    <name type="scientific">Roseibium aggregatum</name>
    <dbReference type="NCBI Taxonomy" id="187304"/>
    <lineage>
        <taxon>Bacteria</taxon>
        <taxon>Pseudomonadati</taxon>
        <taxon>Pseudomonadota</taxon>
        <taxon>Alphaproteobacteria</taxon>
        <taxon>Hyphomicrobiales</taxon>
        <taxon>Stappiaceae</taxon>
        <taxon>Roseibium</taxon>
    </lineage>
</organism>
<dbReference type="PANTHER" id="PTHR43611">
    <property type="entry name" value="ALPHA-D-GLUCOSE 1-PHOSPHATE PHOSPHATASE"/>
    <property type="match status" value="1"/>
</dbReference>
<dbReference type="STRING" id="187304.B0E33_00725"/>
<dbReference type="InterPro" id="IPR036412">
    <property type="entry name" value="HAD-like_sf"/>
</dbReference>
<keyword evidence="2" id="KW-1185">Reference proteome</keyword>
<dbReference type="Proteomes" id="UP000048926">
    <property type="component" value="Unassembled WGS sequence"/>
</dbReference>
<dbReference type="RefSeq" id="WP_055653628.1">
    <property type="nucleotide sequence ID" value="NZ_CXST01000001.1"/>
</dbReference>
<dbReference type="SUPFAM" id="SSF56784">
    <property type="entry name" value="HAD-like"/>
    <property type="match status" value="1"/>
</dbReference>